<organism evidence="15 16">
    <name type="scientific">Verruconis gallopava</name>
    <dbReference type="NCBI Taxonomy" id="253628"/>
    <lineage>
        <taxon>Eukaryota</taxon>
        <taxon>Fungi</taxon>
        <taxon>Dikarya</taxon>
        <taxon>Ascomycota</taxon>
        <taxon>Pezizomycotina</taxon>
        <taxon>Dothideomycetes</taxon>
        <taxon>Pleosporomycetidae</taxon>
        <taxon>Venturiales</taxon>
        <taxon>Sympoventuriaceae</taxon>
        <taxon>Verruconis</taxon>
    </lineage>
</organism>
<dbReference type="GO" id="GO:0016887">
    <property type="term" value="F:ATP hydrolysis activity"/>
    <property type="evidence" value="ECO:0007669"/>
    <property type="project" value="InterPro"/>
</dbReference>
<keyword evidence="6" id="KW-0378">Hydrolase</keyword>
<dbReference type="InterPro" id="IPR003593">
    <property type="entry name" value="AAA+_ATPase"/>
</dbReference>
<feature type="domain" description="AAA+ ATPase" evidence="14">
    <location>
        <begin position="87"/>
        <end position="250"/>
    </location>
</feature>
<dbReference type="InterPro" id="IPR003959">
    <property type="entry name" value="ATPase_AAA_core"/>
</dbReference>
<comment type="subcellular location">
    <subcellularLocation>
        <location evidence="1">Mitochondrion inner membrane</location>
        <topology evidence="1">Single-pass membrane protein</topology>
    </subcellularLocation>
</comment>
<dbReference type="GeneID" id="27317410"/>
<dbReference type="AlphaFoldDB" id="A0A0D1X9E7"/>
<proteinExistence type="inferred from homology"/>
<evidence type="ECO:0000256" key="3">
    <source>
        <dbReference type="ARBA" id="ARBA00022692"/>
    </source>
</evidence>
<evidence type="ECO:0000256" key="12">
    <source>
        <dbReference type="RuleBase" id="RU003651"/>
    </source>
</evidence>
<evidence type="ECO:0000256" key="6">
    <source>
        <dbReference type="ARBA" id="ARBA00022801"/>
    </source>
</evidence>
<dbReference type="VEuPathDB" id="FungiDB:PV09_09437"/>
<keyword evidence="16" id="KW-1185">Reference proteome</keyword>
<evidence type="ECO:0000256" key="10">
    <source>
        <dbReference type="ARBA" id="ARBA00023136"/>
    </source>
</evidence>
<dbReference type="Pfam" id="PF25426">
    <property type="entry name" value="AAA_lid_BCS1"/>
    <property type="match status" value="1"/>
</dbReference>
<dbReference type="OrthoDB" id="10251412at2759"/>
<evidence type="ECO:0000256" key="4">
    <source>
        <dbReference type="ARBA" id="ARBA00022741"/>
    </source>
</evidence>
<gene>
    <name evidence="15" type="ORF">PV09_09437</name>
</gene>
<dbReference type="EMBL" id="KN847597">
    <property type="protein sequence ID" value="KIV98785.1"/>
    <property type="molecule type" value="Genomic_DNA"/>
</dbReference>
<keyword evidence="9" id="KW-0496">Mitochondrion</keyword>
<dbReference type="SMART" id="SM00382">
    <property type="entry name" value="AAA"/>
    <property type="match status" value="1"/>
</dbReference>
<dbReference type="SUPFAM" id="SSF52540">
    <property type="entry name" value="P-loop containing nucleoside triphosphate hydrolases"/>
    <property type="match status" value="1"/>
</dbReference>
<dbReference type="RefSeq" id="XP_016208655.1">
    <property type="nucleotide sequence ID" value="XM_016363495.1"/>
</dbReference>
<dbReference type="Pfam" id="PF08740">
    <property type="entry name" value="BCS1_N"/>
    <property type="match status" value="1"/>
</dbReference>
<dbReference type="InParanoid" id="A0A0D1X9E7"/>
<keyword evidence="5" id="KW-0999">Mitochondrion inner membrane</keyword>
<dbReference type="Gene3D" id="3.40.50.300">
    <property type="entry name" value="P-loop containing nucleotide triphosphate hydrolases"/>
    <property type="match status" value="1"/>
</dbReference>
<dbReference type="PROSITE" id="PS00674">
    <property type="entry name" value="AAA"/>
    <property type="match status" value="1"/>
</dbReference>
<evidence type="ECO:0000256" key="1">
    <source>
        <dbReference type="ARBA" id="ARBA00004434"/>
    </source>
</evidence>
<dbReference type="Pfam" id="PF00004">
    <property type="entry name" value="AAA"/>
    <property type="match status" value="2"/>
</dbReference>
<accession>A0A0D1X9E7</accession>
<evidence type="ECO:0000256" key="5">
    <source>
        <dbReference type="ARBA" id="ARBA00022792"/>
    </source>
</evidence>
<feature type="region of interest" description="Disordered" evidence="13">
    <location>
        <begin position="158"/>
        <end position="181"/>
    </location>
</feature>
<comment type="similarity">
    <text evidence="2">Belongs to the AAA ATPase family. BCS1 subfamily.</text>
</comment>
<dbReference type="HOGENOM" id="CLU_010189_4_2_1"/>
<dbReference type="STRING" id="253628.A0A0D1X9E7"/>
<dbReference type="GO" id="GO:0005524">
    <property type="term" value="F:ATP binding"/>
    <property type="evidence" value="ECO:0007669"/>
    <property type="project" value="UniProtKB-KW"/>
</dbReference>
<evidence type="ECO:0000256" key="13">
    <source>
        <dbReference type="SAM" id="MobiDB-lite"/>
    </source>
</evidence>
<reference evidence="15 16" key="1">
    <citation type="submission" date="2015-01" db="EMBL/GenBank/DDBJ databases">
        <title>The Genome Sequence of Ochroconis gallopava CBS43764.</title>
        <authorList>
            <consortium name="The Broad Institute Genomics Platform"/>
            <person name="Cuomo C."/>
            <person name="de Hoog S."/>
            <person name="Gorbushina A."/>
            <person name="Stielow B."/>
            <person name="Teixiera M."/>
            <person name="Abouelleil A."/>
            <person name="Chapman S.B."/>
            <person name="Priest M."/>
            <person name="Young S.K."/>
            <person name="Wortman J."/>
            <person name="Nusbaum C."/>
            <person name="Birren B."/>
        </authorList>
    </citation>
    <scope>NUCLEOTIDE SEQUENCE [LARGE SCALE GENOMIC DNA]</scope>
    <source>
        <strain evidence="15 16">CBS 43764</strain>
    </source>
</reference>
<dbReference type="GO" id="GO:0005743">
    <property type="term" value="C:mitochondrial inner membrane"/>
    <property type="evidence" value="ECO:0007669"/>
    <property type="project" value="UniProtKB-SubCell"/>
</dbReference>
<keyword evidence="7 12" id="KW-0067">ATP-binding</keyword>
<dbReference type="InterPro" id="IPR027417">
    <property type="entry name" value="P-loop_NTPase"/>
</dbReference>
<evidence type="ECO:0000313" key="15">
    <source>
        <dbReference type="EMBL" id="KIV98785.1"/>
    </source>
</evidence>
<keyword evidence="8" id="KW-1133">Transmembrane helix</keyword>
<feature type="compositionally biased region" description="Basic and acidic residues" evidence="13">
    <location>
        <begin position="159"/>
        <end position="170"/>
    </location>
</feature>
<feature type="non-terminal residue" evidence="15">
    <location>
        <position position="1"/>
    </location>
</feature>
<keyword evidence="10" id="KW-0472">Membrane</keyword>
<evidence type="ECO:0000313" key="16">
    <source>
        <dbReference type="Proteomes" id="UP000053259"/>
    </source>
</evidence>
<keyword evidence="3" id="KW-0812">Transmembrane</keyword>
<dbReference type="InterPro" id="IPR050747">
    <property type="entry name" value="Mitochondrial_chaperone_BCS1"/>
</dbReference>
<dbReference type="InterPro" id="IPR003960">
    <property type="entry name" value="ATPase_AAA_CS"/>
</dbReference>
<protein>
    <recommendedName>
        <fullName evidence="14">AAA+ ATPase domain-containing protein</fullName>
    </recommendedName>
</protein>
<dbReference type="InterPro" id="IPR057495">
    <property type="entry name" value="AAA_lid_BCS1"/>
</dbReference>
<dbReference type="InterPro" id="IPR014851">
    <property type="entry name" value="BCS1_N"/>
</dbReference>
<evidence type="ECO:0000256" key="7">
    <source>
        <dbReference type="ARBA" id="ARBA00022840"/>
    </source>
</evidence>
<keyword evidence="4 12" id="KW-0547">Nucleotide-binding</keyword>
<evidence type="ECO:0000256" key="11">
    <source>
        <dbReference type="ARBA" id="ARBA00048778"/>
    </source>
</evidence>
<name>A0A0D1X9E7_9PEZI</name>
<comment type="catalytic activity">
    <reaction evidence="11">
        <text>ATP + H2O = ADP + phosphate + H(+)</text>
        <dbReference type="Rhea" id="RHEA:13065"/>
        <dbReference type="ChEBI" id="CHEBI:15377"/>
        <dbReference type="ChEBI" id="CHEBI:15378"/>
        <dbReference type="ChEBI" id="CHEBI:30616"/>
        <dbReference type="ChEBI" id="CHEBI:43474"/>
        <dbReference type="ChEBI" id="CHEBI:456216"/>
    </reaction>
    <physiologicalReaction direction="left-to-right" evidence="11">
        <dbReference type="Rhea" id="RHEA:13066"/>
    </physiologicalReaction>
</comment>
<evidence type="ECO:0000256" key="2">
    <source>
        <dbReference type="ARBA" id="ARBA00007448"/>
    </source>
</evidence>
<evidence type="ECO:0000256" key="8">
    <source>
        <dbReference type="ARBA" id="ARBA00022989"/>
    </source>
</evidence>
<evidence type="ECO:0000259" key="14">
    <source>
        <dbReference type="SMART" id="SM00382"/>
    </source>
</evidence>
<dbReference type="PANTHER" id="PTHR23070">
    <property type="entry name" value="BCS1 AAA-TYPE ATPASE"/>
    <property type="match status" value="1"/>
</dbReference>
<evidence type="ECO:0000256" key="9">
    <source>
        <dbReference type="ARBA" id="ARBA00023128"/>
    </source>
</evidence>
<dbReference type="Proteomes" id="UP000053259">
    <property type="component" value="Unassembled WGS sequence"/>
</dbReference>
<sequence>RCLGWSDEPLKKFLHMCKSYSRKGGKGATLVFTWDAEDYDWNQKRMPPRPMSTIELDGKIKTELLADVAKYLNPRTISLYKQLGIPYRRGYLFYGLPGTGKSSLSKALASQFELDLYCLNLGDSGVNDTSLLRAFARLPSKCILLLEDIDSAGIGRESATTKELKKRKDDSDDSDSSVGSSYSDWVRRRNRRSRNKSSMVTLSGLLNALDGASAAEGRIVIMTSNHPELLDSALIRRGRVDKRILLPPMSRESARGVFKRIFSFGDLSKDEIAKYADQFAANIPEGVIVPAEVQGYLVDHLEKPAQAISGIQQWAEEVVNNRVMNKVIAKGLEDFNDKAATPSTGIATEGFDIVTSSASELDENKTEQVFAEIECGKTT</sequence>